<evidence type="ECO:0000256" key="1">
    <source>
        <dbReference type="SAM" id="MobiDB-lite"/>
    </source>
</evidence>
<protein>
    <submittedName>
        <fullName evidence="2">Uncharacterized protein</fullName>
    </submittedName>
</protein>
<keyword evidence="3" id="KW-1185">Reference proteome</keyword>
<reference evidence="2 3" key="1">
    <citation type="submission" date="2016-10" db="EMBL/GenBank/DDBJ databases">
        <authorList>
            <person name="de Groot N.N."/>
        </authorList>
    </citation>
    <scope>NUCLEOTIDE SEQUENCE [LARGE SCALE GENOMIC DNA]</scope>
    <source>
        <strain evidence="2 3">DSM 1736</strain>
    </source>
</reference>
<feature type="region of interest" description="Disordered" evidence="1">
    <location>
        <begin position="80"/>
        <end position="101"/>
    </location>
</feature>
<organism evidence="2 3">
    <name type="scientific">Dendrosporobacter quercicolus</name>
    <dbReference type="NCBI Taxonomy" id="146817"/>
    <lineage>
        <taxon>Bacteria</taxon>
        <taxon>Bacillati</taxon>
        <taxon>Bacillota</taxon>
        <taxon>Negativicutes</taxon>
        <taxon>Selenomonadales</taxon>
        <taxon>Sporomusaceae</taxon>
        <taxon>Dendrosporobacter</taxon>
    </lineage>
</organism>
<gene>
    <name evidence="2" type="ORF">SAMN04488502_104235</name>
</gene>
<dbReference type="EMBL" id="FNHB01000004">
    <property type="protein sequence ID" value="SDM43528.1"/>
    <property type="molecule type" value="Genomic_DNA"/>
</dbReference>
<dbReference type="OrthoDB" id="1682766at2"/>
<sequence length="101" mass="10558">MSEQDSKKKKIVDCSSAGKGFARTDDSDIAPENCPLPPGQAKGFARTEDSDEPAACGKGRDCSSAGKGFARSEDCEVAPEDCALPDGPGKGFVKSYNPKKN</sequence>
<evidence type="ECO:0000313" key="2">
    <source>
        <dbReference type="EMBL" id="SDM43528.1"/>
    </source>
</evidence>
<dbReference type="STRING" id="146817.SAMN04488502_104235"/>
<feature type="region of interest" description="Disordered" evidence="1">
    <location>
        <begin position="19"/>
        <end position="68"/>
    </location>
</feature>
<name>A0A1G9T7A6_9FIRM</name>
<dbReference type="AlphaFoldDB" id="A0A1G9T7A6"/>
<evidence type="ECO:0000313" key="3">
    <source>
        <dbReference type="Proteomes" id="UP000214880"/>
    </source>
</evidence>
<proteinExistence type="predicted"/>
<dbReference type="Proteomes" id="UP000214880">
    <property type="component" value="Unassembled WGS sequence"/>
</dbReference>
<accession>A0A1G9T7A6</accession>
<dbReference type="RefSeq" id="WP_092072538.1">
    <property type="nucleotide sequence ID" value="NZ_FNHB01000004.1"/>
</dbReference>